<evidence type="ECO:0000313" key="3">
    <source>
        <dbReference type="EMBL" id="SMY23867.1"/>
    </source>
</evidence>
<feature type="compositionally biased region" description="Polar residues" evidence="2">
    <location>
        <begin position="1417"/>
        <end position="1441"/>
    </location>
</feature>
<feature type="compositionally biased region" description="Basic and acidic residues" evidence="2">
    <location>
        <begin position="271"/>
        <end position="280"/>
    </location>
</feature>
<feature type="compositionally biased region" description="Polar residues" evidence="2">
    <location>
        <begin position="1288"/>
        <end position="1301"/>
    </location>
</feature>
<feature type="compositionally biased region" description="Low complexity" evidence="2">
    <location>
        <begin position="1454"/>
        <end position="1471"/>
    </location>
</feature>
<feature type="compositionally biased region" description="Polar residues" evidence="2">
    <location>
        <begin position="1"/>
        <end position="16"/>
    </location>
</feature>
<feature type="coiled-coil region" evidence="1">
    <location>
        <begin position="626"/>
        <end position="674"/>
    </location>
</feature>
<proteinExistence type="predicted"/>
<feature type="compositionally biased region" description="Basic and acidic residues" evidence="2">
    <location>
        <begin position="941"/>
        <end position="958"/>
    </location>
</feature>
<dbReference type="Proteomes" id="UP000215453">
    <property type="component" value="Chromosome 4"/>
</dbReference>
<feature type="coiled-coil region" evidence="1">
    <location>
        <begin position="713"/>
        <end position="740"/>
    </location>
</feature>
<reference evidence="3 4" key="1">
    <citation type="submission" date="2016-10" db="EMBL/GenBank/DDBJ databases">
        <authorList>
            <person name="Varghese N."/>
        </authorList>
    </citation>
    <scope>NUCLEOTIDE SEQUENCE [LARGE SCALE GENOMIC DNA]</scope>
</reference>
<feature type="compositionally biased region" description="Acidic residues" evidence="2">
    <location>
        <begin position="48"/>
        <end position="70"/>
    </location>
</feature>
<protein>
    <submittedName>
        <fullName evidence="3">Uncharacterized protein</fullName>
    </submittedName>
</protein>
<feature type="compositionally biased region" description="Polar residues" evidence="2">
    <location>
        <begin position="1325"/>
        <end position="1345"/>
    </location>
</feature>
<feature type="region of interest" description="Disordered" evidence="2">
    <location>
        <begin position="177"/>
        <end position="282"/>
    </location>
</feature>
<feature type="compositionally biased region" description="Basic and acidic residues" evidence="2">
    <location>
        <begin position="1040"/>
        <end position="1049"/>
    </location>
</feature>
<feature type="region of interest" description="Disordered" evidence="2">
    <location>
        <begin position="1208"/>
        <end position="1482"/>
    </location>
</feature>
<dbReference type="EMBL" id="LT882679">
    <property type="protein sequence ID" value="SMY23867.1"/>
    <property type="molecule type" value="Genomic_DNA"/>
</dbReference>
<accession>A0A1Y6LHC5</accession>
<feature type="compositionally biased region" description="Basic and acidic residues" evidence="2">
    <location>
        <begin position="988"/>
        <end position="1004"/>
    </location>
</feature>
<organism evidence="3 4">
    <name type="scientific">Zymoseptoria tritici ST99CH_1A5</name>
    <dbReference type="NCBI Taxonomy" id="1276529"/>
    <lineage>
        <taxon>Eukaryota</taxon>
        <taxon>Fungi</taxon>
        <taxon>Dikarya</taxon>
        <taxon>Ascomycota</taxon>
        <taxon>Pezizomycotina</taxon>
        <taxon>Dothideomycetes</taxon>
        <taxon>Dothideomycetidae</taxon>
        <taxon>Mycosphaerellales</taxon>
        <taxon>Mycosphaerellaceae</taxon>
        <taxon>Zymoseptoria</taxon>
    </lineage>
</organism>
<feature type="compositionally biased region" description="Polar residues" evidence="2">
    <location>
        <begin position="1011"/>
        <end position="1032"/>
    </location>
</feature>
<evidence type="ECO:0000256" key="1">
    <source>
        <dbReference type="SAM" id="Coils"/>
    </source>
</evidence>
<evidence type="ECO:0000313" key="4">
    <source>
        <dbReference type="Proteomes" id="UP000215453"/>
    </source>
</evidence>
<keyword evidence="1" id="KW-0175">Coiled coil</keyword>
<feature type="compositionally biased region" description="Polar residues" evidence="2">
    <location>
        <begin position="246"/>
        <end position="260"/>
    </location>
</feature>
<feature type="coiled-coil region" evidence="1">
    <location>
        <begin position="427"/>
        <end position="492"/>
    </location>
</feature>
<feature type="compositionally biased region" description="Basic and acidic residues" evidence="2">
    <location>
        <begin position="206"/>
        <end position="217"/>
    </location>
</feature>
<feature type="coiled-coil region" evidence="1">
    <location>
        <begin position="321"/>
        <end position="348"/>
    </location>
</feature>
<feature type="compositionally biased region" description="Polar residues" evidence="2">
    <location>
        <begin position="1208"/>
        <end position="1250"/>
    </location>
</feature>
<feature type="compositionally biased region" description="Low complexity" evidence="2">
    <location>
        <begin position="1302"/>
        <end position="1315"/>
    </location>
</feature>
<feature type="region of interest" description="Disordered" evidence="2">
    <location>
        <begin position="1"/>
        <end position="124"/>
    </location>
</feature>
<feature type="compositionally biased region" description="Polar residues" evidence="2">
    <location>
        <begin position="101"/>
        <end position="113"/>
    </location>
</feature>
<evidence type="ECO:0000256" key="2">
    <source>
        <dbReference type="SAM" id="MobiDB-lite"/>
    </source>
</evidence>
<feature type="region of interest" description="Disordered" evidence="2">
    <location>
        <begin position="985"/>
        <end position="1102"/>
    </location>
</feature>
<feature type="region of interest" description="Disordered" evidence="2">
    <location>
        <begin position="941"/>
        <end position="965"/>
    </location>
</feature>
<name>A0A1Y6LHC5_ZYMTR</name>
<gene>
    <name evidence="3" type="ORF">ZT1A5_G5307</name>
</gene>
<feature type="compositionally biased region" description="Polar residues" evidence="2">
    <location>
        <begin position="1079"/>
        <end position="1097"/>
    </location>
</feature>
<feature type="compositionally biased region" description="Polar residues" evidence="2">
    <location>
        <begin position="1052"/>
        <end position="1062"/>
    </location>
</feature>
<sequence>MSVASPQIVSSDQPSFDSMPDDEPPTLNAEQQHPAGTDQQPGGAADSISEDECSTDENEETDDDDDDSDDIGGSFSYERVYASQQQDQLARPPPDAKQPPTARSQRVPLSQVHSQDHRSPNQGQFTTCTATSFSADYFTYYLALGFSRVPSTAKPGYMNNVITSEDQDVGVVEAVQNKSEKTQPMSTIAQADPLNDGGPPPLRQQNADRPHDNEHDLPPTPTPTVETAAASHGEVYSRYPPHKELMNTNDTADEQVSQQPVPRAPPAQSETQEHSVDTTELHSQQMVHHRGGAETVQNQAATRLPQLDQPNPEFDGFLSYAYGLLDRVRELEAELNEQELKWQFQAEQEKSVQESLRAQVDTKQKENDSLNTGFEQNKAKITNCVTKGQKMKSFVTGLGTDIDSLKKRFNLNRLESEQAAKDGREHVMKLEGLLNEMSSRAQQASQTQHDAMKLCRETAAELTAANLRCRHLEEQLEAKSRLIVEEKNLREQVQSQLTSVIASHEATGRELTSTKDAVLGKLGELKIGLGESTITDEMIEMINKTFQAVQDVKSQQTPMHNDVVSSKGMLEKLAEALSGLPQQYTLGTEEMEGLKAHIETAIKDLKSDVSTQERLVAQQTSDQKTIDDLRAEVRSSDARISEITSQLSTARETNTELTNQNSVLQEQVTKHESDVAASACEREQLGNIRERLAAKETELLTTNSKADLQAQELSSLTASNADLQKQLEALEQRLQETPAIPDFEGERSQLEQKRVKDVEHMRQKMSDQAKTFHALHQSQAENTEKTLKSEREKLRGDIQRLRLELNSANKRIEDLTIEQHGQLELPKLLADSQKEVKEFRSKVANLEQAIRSNAATLKDLESVQSQLTARQNELLDMTKQKDSAKEEIAALQRSSQAAKSSEEKVTKQLQQERVANRDAVQALQVELQTAKDSNIRDAKLAEDAKRTAVDEEKARSKSELNIMSQRLHDAEDTIKKSAEAFQNALAEQQEKHEQRIAEEVDEANRYATAPGASQTFPSGSQGAPSADSTENGTAKKRRTLDRSQVERHRPTALQQSTTQRLDLSSRLAGPPARGPIVPESQSEFLPPSSFSKNNSPGMNAPGLQRPRGAVVEESQQSYPNSQMLRATGLTVEQSQQSGFKSQHFSQVRGENLRGPVVEESQQLSFLGAVVDDVDRYASQGAAEVSTLGGPARLTSQEEADFENLFNHTETQSAQNHTQVVRTSQASRMGVSQCSQQDSRNSSTRVPQSPVLQERTARQNHPPYISRGHAGSSLHEPETRVSKKIMAPPNSSSKRTRPSTGDSSRSGGSRSQSQNRRSNKTPEPRGSSQNGSASTHGKQGFLSSSPIFADSLKGGLTGGTQRETFGRRPSSKGRPDSSVKRKASSQVVNGHESQKKRRTSVAAKGGATSQPAPKKASQLVTTSRPSSQTGMRNTAGASSVGSRTPAPSHMRSHRNSQPTTRQTRSTKSSQRTEMGAAFSQELP</sequence>
<feature type="coiled-coil region" evidence="1">
    <location>
        <begin position="784"/>
        <end position="901"/>
    </location>
</feature>